<evidence type="ECO:0000313" key="3">
    <source>
        <dbReference type="Proteomes" id="UP001552299"/>
    </source>
</evidence>
<reference evidence="2 3" key="1">
    <citation type="journal article" date="2024" name="Plant Biotechnol. J.">
        <title>Dendrobium thyrsiflorum genome and its molecular insights into genes involved in important horticultural traits.</title>
        <authorList>
            <person name="Chen B."/>
            <person name="Wang J.Y."/>
            <person name="Zheng P.J."/>
            <person name="Li K.L."/>
            <person name="Liang Y.M."/>
            <person name="Chen X.F."/>
            <person name="Zhang C."/>
            <person name="Zhao X."/>
            <person name="He X."/>
            <person name="Zhang G.Q."/>
            <person name="Liu Z.J."/>
            <person name="Xu Q."/>
        </authorList>
    </citation>
    <scope>NUCLEOTIDE SEQUENCE [LARGE SCALE GENOMIC DNA]</scope>
    <source>
        <strain evidence="2">GZMU011</strain>
    </source>
</reference>
<evidence type="ECO:0000313" key="2">
    <source>
        <dbReference type="EMBL" id="KAL0925755.1"/>
    </source>
</evidence>
<accession>A0ABD0VL18</accession>
<dbReference type="Proteomes" id="UP001552299">
    <property type="component" value="Unassembled WGS sequence"/>
</dbReference>
<evidence type="ECO:0000256" key="1">
    <source>
        <dbReference type="SAM" id="MobiDB-lite"/>
    </source>
</evidence>
<comment type="caution">
    <text evidence="2">The sequence shown here is derived from an EMBL/GenBank/DDBJ whole genome shotgun (WGS) entry which is preliminary data.</text>
</comment>
<sequence length="106" mass="11530">MASGGRLADASEQQRGRQHGHPRVSAGGRAGRGHPRERTGSFGRLAGSFDERSGRARAAGATRKVQKLICVLLQAMESLAADSIEELQNLKAFLIKYETGMYKLEF</sequence>
<dbReference type="EMBL" id="JANQDX010000004">
    <property type="protein sequence ID" value="KAL0925755.1"/>
    <property type="molecule type" value="Genomic_DNA"/>
</dbReference>
<gene>
    <name evidence="2" type="ORF">M5K25_004125</name>
</gene>
<keyword evidence="3" id="KW-1185">Reference proteome</keyword>
<dbReference type="AlphaFoldDB" id="A0ABD0VL18"/>
<proteinExistence type="predicted"/>
<protein>
    <submittedName>
        <fullName evidence="2">Uncharacterized protein</fullName>
    </submittedName>
</protein>
<organism evidence="2 3">
    <name type="scientific">Dendrobium thyrsiflorum</name>
    <name type="common">Pinecone-like raceme dendrobium</name>
    <name type="synonym">Orchid</name>
    <dbReference type="NCBI Taxonomy" id="117978"/>
    <lineage>
        <taxon>Eukaryota</taxon>
        <taxon>Viridiplantae</taxon>
        <taxon>Streptophyta</taxon>
        <taxon>Embryophyta</taxon>
        <taxon>Tracheophyta</taxon>
        <taxon>Spermatophyta</taxon>
        <taxon>Magnoliopsida</taxon>
        <taxon>Liliopsida</taxon>
        <taxon>Asparagales</taxon>
        <taxon>Orchidaceae</taxon>
        <taxon>Epidendroideae</taxon>
        <taxon>Malaxideae</taxon>
        <taxon>Dendrobiinae</taxon>
        <taxon>Dendrobium</taxon>
    </lineage>
</organism>
<name>A0ABD0VL18_DENTH</name>
<feature type="region of interest" description="Disordered" evidence="1">
    <location>
        <begin position="1"/>
        <end position="62"/>
    </location>
</feature>